<name>A0A1J6IED0_NICAT</name>
<protein>
    <submittedName>
        <fullName evidence="6">Bi1-like protein</fullName>
    </submittedName>
</protein>
<comment type="caution">
    <text evidence="6">The sequence shown here is derived from an EMBL/GenBank/DDBJ whole genome shotgun (WGS) entry which is preliminary data.</text>
</comment>
<evidence type="ECO:0000256" key="1">
    <source>
        <dbReference type="ARBA" id="ARBA00004141"/>
    </source>
</evidence>
<evidence type="ECO:0000256" key="3">
    <source>
        <dbReference type="ARBA" id="ARBA00022989"/>
    </source>
</evidence>
<reference evidence="6" key="1">
    <citation type="submission" date="2016-11" db="EMBL/GenBank/DDBJ databases">
        <title>The genome of Nicotiana attenuata.</title>
        <authorList>
            <person name="Xu S."/>
            <person name="Brockmoeller T."/>
            <person name="Gaquerel E."/>
            <person name="Navarro A."/>
            <person name="Kuhl H."/>
            <person name="Gase K."/>
            <person name="Ling Z."/>
            <person name="Zhou W."/>
            <person name="Kreitzer C."/>
            <person name="Stanke M."/>
            <person name="Tang H."/>
            <person name="Lyons E."/>
            <person name="Pandey P."/>
            <person name="Pandey S.P."/>
            <person name="Timmermann B."/>
            <person name="Baldwin I.T."/>
        </authorList>
    </citation>
    <scope>NUCLEOTIDE SEQUENCE [LARGE SCALE GENOMIC DNA]</scope>
    <source>
        <strain evidence="6">UT</strain>
    </source>
</reference>
<comment type="subcellular location">
    <subcellularLocation>
        <location evidence="1">Membrane</location>
        <topology evidence="1">Multi-pass membrane protein</topology>
    </subcellularLocation>
</comment>
<dbReference type="PANTHER" id="PTHR23291">
    <property type="entry name" value="BAX INHIBITOR-RELATED"/>
    <property type="match status" value="1"/>
</dbReference>
<feature type="transmembrane region" description="Helical" evidence="5">
    <location>
        <begin position="75"/>
        <end position="97"/>
    </location>
</feature>
<feature type="transmembrane region" description="Helical" evidence="5">
    <location>
        <begin position="43"/>
        <end position="63"/>
    </location>
</feature>
<evidence type="ECO:0000313" key="7">
    <source>
        <dbReference type="Proteomes" id="UP000187609"/>
    </source>
</evidence>
<evidence type="ECO:0000256" key="4">
    <source>
        <dbReference type="ARBA" id="ARBA00023136"/>
    </source>
</evidence>
<dbReference type="SMR" id="A0A1J6IED0"/>
<keyword evidence="4 5" id="KW-0472">Membrane</keyword>
<gene>
    <name evidence="6" type="ORF">A4A49_12584</name>
</gene>
<dbReference type="OrthoDB" id="7933078at2759"/>
<proteinExistence type="inferred from homology"/>
<dbReference type="PANTHER" id="PTHR23291:SF121">
    <property type="entry name" value="BI1-LIKE PROTEIN"/>
    <property type="match status" value="1"/>
</dbReference>
<accession>A0A1J6IED0</accession>
<evidence type="ECO:0000256" key="2">
    <source>
        <dbReference type="ARBA" id="ARBA00022692"/>
    </source>
</evidence>
<feature type="transmembrane region" description="Helical" evidence="5">
    <location>
        <begin position="159"/>
        <end position="179"/>
    </location>
</feature>
<keyword evidence="2 5" id="KW-0812">Transmembrane</keyword>
<dbReference type="Proteomes" id="UP000187609">
    <property type="component" value="Unassembled WGS sequence"/>
</dbReference>
<feature type="transmembrane region" description="Helical" evidence="5">
    <location>
        <begin position="191"/>
        <end position="209"/>
    </location>
</feature>
<evidence type="ECO:0000313" key="6">
    <source>
        <dbReference type="EMBL" id="OIS98863.1"/>
    </source>
</evidence>
<dbReference type="GO" id="GO:0016020">
    <property type="term" value="C:membrane"/>
    <property type="evidence" value="ECO:0007669"/>
    <property type="project" value="UniProtKB-SubCell"/>
</dbReference>
<dbReference type="EMBL" id="MJEQ01037191">
    <property type="protein sequence ID" value="OIS98863.1"/>
    <property type="molecule type" value="Genomic_DNA"/>
</dbReference>
<feature type="transmembrane region" description="Helical" evidence="5">
    <location>
        <begin position="103"/>
        <end position="125"/>
    </location>
</feature>
<dbReference type="Pfam" id="PF01027">
    <property type="entry name" value="Bax1-I"/>
    <property type="match status" value="1"/>
</dbReference>
<keyword evidence="3 5" id="KW-1133">Transmembrane helix</keyword>
<dbReference type="OMA" id="LMIDCQL"/>
<dbReference type="KEGG" id="nau:109232802"/>
<dbReference type="InterPro" id="IPR006214">
    <property type="entry name" value="Bax_inhibitor_1-related"/>
</dbReference>
<feature type="transmembrane region" description="Helical" evidence="5">
    <location>
        <begin position="132"/>
        <end position="153"/>
    </location>
</feature>
<organism evidence="6 7">
    <name type="scientific">Nicotiana attenuata</name>
    <name type="common">Coyote tobacco</name>
    <dbReference type="NCBI Taxonomy" id="49451"/>
    <lineage>
        <taxon>Eukaryota</taxon>
        <taxon>Viridiplantae</taxon>
        <taxon>Streptophyta</taxon>
        <taxon>Embryophyta</taxon>
        <taxon>Tracheophyta</taxon>
        <taxon>Spermatophyta</taxon>
        <taxon>Magnoliopsida</taxon>
        <taxon>eudicotyledons</taxon>
        <taxon>Gunneridae</taxon>
        <taxon>Pentapetalae</taxon>
        <taxon>asterids</taxon>
        <taxon>lamiids</taxon>
        <taxon>Solanales</taxon>
        <taxon>Solanaceae</taxon>
        <taxon>Nicotianoideae</taxon>
        <taxon>Nicotianeae</taxon>
        <taxon>Nicotiana</taxon>
    </lineage>
</organism>
<evidence type="ECO:0000256" key="5">
    <source>
        <dbReference type="RuleBase" id="RU004379"/>
    </source>
</evidence>
<feature type="transmembrane region" description="Helical" evidence="5">
    <location>
        <begin position="221"/>
        <end position="243"/>
    </location>
</feature>
<dbReference type="Gramene" id="OIS98863">
    <property type="protein sequence ID" value="OIS98863"/>
    <property type="gene ID" value="A4A49_12584"/>
</dbReference>
<dbReference type="AlphaFoldDB" id="A0A1J6IED0"/>
<sequence>MFKKGGAGGVDIESGFKGGAGGAQIYPGMTEDPKMRWAFIRKVYAIVCTQLLVTAVIATAMFFTPAVKDYMRTPFGFATLIVLIVIAFILCFFMGRYGRKHPWNYVLMAVFTLCLAFVVGAACAFKRGPTILTAAGLTVLITVSLTLYTFWAASRGMDFSFLGPFLFCASIVLIFFLLAQYILHLGREVRMVYSCLAALLFSAYIIYDTNNLIRNFTYDEYVIAAICLFGDIVNLFLALLGVVGE</sequence>
<keyword evidence="7" id="KW-1185">Reference proteome</keyword>
<comment type="similarity">
    <text evidence="5">Belongs to the BI1 family.</text>
</comment>